<evidence type="ECO:0000256" key="2">
    <source>
        <dbReference type="ARBA" id="ARBA00022490"/>
    </source>
</evidence>
<dbReference type="GO" id="GO:0035303">
    <property type="term" value="P:regulation of dephosphorylation"/>
    <property type="evidence" value="ECO:0007669"/>
    <property type="project" value="InterPro"/>
</dbReference>
<reference evidence="4 5" key="2">
    <citation type="journal article" date="2017" name="Nature">
        <title>The Apostasia genome and the evolution of orchids.</title>
        <authorList>
            <person name="Zhang G.Q."/>
            <person name="Liu K.W."/>
            <person name="Li Z."/>
            <person name="Lohaus R."/>
            <person name="Hsiao Y.Y."/>
            <person name="Niu S.C."/>
            <person name="Wang J.Y."/>
            <person name="Lin Y.C."/>
            <person name="Xu Q."/>
            <person name="Chen L.J."/>
            <person name="Yoshida K."/>
            <person name="Fujiwara S."/>
            <person name="Wang Z.W."/>
            <person name="Zhang Y.Q."/>
            <person name="Mitsuda N."/>
            <person name="Wang M."/>
            <person name="Liu G.H."/>
            <person name="Pecoraro L."/>
            <person name="Huang H.X."/>
            <person name="Xiao X.J."/>
            <person name="Lin M."/>
            <person name="Wu X.Y."/>
            <person name="Wu W.L."/>
            <person name="Chen Y.Y."/>
            <person name="Chang S.B."/>
            <person name="Sakamoto S."/>
            <person name="Ohme-Takagi M."/>
            <person name="Yagi M."/>
            <person name="Zeng S.J."/>
            <person name="Shen C.Y."/>
            <person name="Yeh C.M."/>
            <person name="Luo Y.B."/>
            <person name="Tsai W.C."/>
            <person name="Van de Peer Y."/>
            <person name="Liu Z.J."/>
        </authorList>
    </citation>
    <scope>NUCLEOTIDE SEQUENCE [LARGE SCALE GENOMIC DNA]</scope>
    <source>
        <tissue evidence="4">The whole plant</tissue>
    </source>
</reference>
<evidence type="ECO:0000256" key="1">
    <source>
        <dbReference type="ARBA" id="ARBA00004496"/>
    </source>
</evidence>
<organism evidence="4 5">
    <name type="scientific">Dendrobium catenatum</name>
    <dbReference type="NCBI Taxonomy" id="906689"/>
    <lineage>
        <taxon>Eukaryota</taxon>
        <taxon>Viridiplantae</taxon>
        <taxon>Streptophyta</taxon>
        <taxon>Embryophyta</taxon>
        <taxon>Tracheophyta</taxon>
        <taxon>Spermatophyta</taxon>
        <taxon>Magnoliopsida</taxon>
        <taxon>Liliopsida</taxon>
        <taxon>Asparagales</taxon>
        <taxon>Orchidaceae</taxon>
        <taxon>Epidendroideae</taxon>
        <taxon>Malaxideae</taxon>
        <taxon>Dendrobiinae</taxon>
        <taxon>Dendrobium</taxon>
    </lineage>
</organism>
<sequence length="109" mass="12550">MSELDEDSDGFLQPHEMEAYIRGLIPNLAQLRDMPAAFVQMYCRIAAQNLSYKDCSFAPNLCSTNSLNLHVTESVARNFEVASPEQMVTRYSITQLKFVLWQIYDTFLF</sequence>
<keyword evidence="5" id="KW-1185">Reference proteome</keyword>
<dbReference type="EMBL" id="KZ502478">
    <property type="protein sequence ID" value="PKU78074.1"/>
    <property type="molecule type" value="Genomic_DNA"/>
</dbReference>
<proteinExistence type="predicted"/>
<reference evidence="4 5" key="1">
    <citation type="journal article" date="2016" name="Sci. Rep.">
        <title>The Dendrobium catenatum Lindl. genome sequence provides insights into polysaccharide synthase, floral development and adaptive evolution.</title>
        <authorList>
            <person name="Zhang G.Q."/>
            <person name="Xu Q."/>
            <person name="Bian C."/>
            <person name="Tsai W.C."/>
            <person name="Yeh C.M."/>
            <person name="Liu K.W."/>
            <person name="Yoshida K."/>
            <person name="Zhang L.S."/>
            <person name="Chang S.B."/>
            <person name="Chen F."/>
            <person name="Shi Y."/>
            <person name="Su Y.Y."/>
            <person name="Zhang Y.Q."/>
            <person name="Chen L.J."/>
            <person name="Yin Y."/>
            <person name="Lin M."/>
            <person name="Huang H."/>
            <person name="Deng H."/>
            <person name="Wang Z.W."/>
            <person name="Zhu S.L."/>
            <person name="Zhao X."/>
            <person name="Deng C."/>
            <person name="Niu S.C."/>
            <person name="Huang J."/>
            <person name="Wang M."/>
            <person name="Liu G.H."/>
            <person name="Yang H.J."/>
            <person name="Xiao X.J."/>
            <person name="Hsiao Y.Y."/>
            <person name="Wu W.L."/>
            <person name="Chen Y.Y."/>
            <person name="Mitsuda N."/>
            <person name="Ohme-Takagi M."/>
            <person name="Luo Y.B."/>
            <person name="Van de Peer Y."/>
            <person name="Liu Z.J."/>
        </authorList>
    </citation>
    <scope>NUCLEOTIDE SEQUENCE [LARGE SCALE GENOMIC DNA]</scope>
    <source>
        <tissue evidence="4">The whole plant</tissue>
    </source>
</reference>
<gene>
    <name evidence="4" type="primary">TON2</name>
    <name evidence="4" type="ORF">MA16_Dca027679</name>
</gene>
<dbReference type="GO" id="GO:0030865">
    <property type="term" value="P:cortical cytoskeleton organization"/>
    <property type="evidence" value="ECO:0007669"/>
    <property type="project" value="TreeGrafter"/>
</dbReference>
<dbReference type="AlphaFoldDB" id="A0A2I0WQY4"/>
<dbReference type="Proteomes" id="UP000233837">
    <property type="component" value="Unassembled WGS sequence"/>
</dbReference>
<dbReference type="GO" id="GO:0005509">
    <property type="term" value="F:calcium ion binding"/>
    <property type="evidence" value="ECO:0007669"/>
    <property type="project" value="InterPro"/>
</dbReference>
<dbReference type="InterPro" id="IPR018247">
    <property type="entry name" value="EF_Hand_1_Ca_BS"/>
</dbReference>
<dbReference type="PANTHER" id="PTHR12085:SF3">
    <property type="entry name" value="SERINE_THREONINE-PROTEIN PHOSPHATASE 2A REGULATORY SUBUNIT B'' SUBUNIT GAMMA"/>
    <property type="match status" value="1"/>
</dbReference>
<dbReference type="GO" id="GO:0000226">
    <property type="term" value="P:microtubule cytoskeleton organization"/>
    <property type="evidence" value="ECO:0007669"/>
    <property type="project" value="TreeGrafter"/>
</dbReference>
<dbReference type="InterPro" id="IPR002048">
    <property type="entry name" value="EF_hand_dom"/>
</dbReference>
<accession>A0A2I0WQY4</accession>
<dbReference type="PROSITE" id="PS00018">
    <property type="entry name" value="EF_HAND_1"/>
    <property type="match status" value="1"/>
</dbReference>
<keyword evidence="2" id="KW-0963">Cytoplasm</keyword>
<feature type="domain" description="EF-hand" evidence="3">
    <location>
        <begin position="1"/>
        <end position="27"/>
    </location>
</feature>
<dbReference type="GO" id="GO:0005737">
    <property type="term" value="C:cytoplasm"/>
    <property type="evidence" value="ECO:0007669"/>
    <property type="project" value="UniProtKB-SubCell"/>
</dbReference>
<dbReference type="PROSITE" id="PS50222">
    <property type="entry name" value="EF_HAND_2"/>
    <property type="match status" value="1"/>
</dbReference>
<dbReference type="GO" id="GO:0005819">
    <property type="term" value="C:spindle"/>
    <property type="evidence" value="ECO:0007669"/>
    <property type="project" value="TreeGrafter"/>
</dbReference>
<name>A0A2I0WQY4_9ASPA</name>
<evidence type="ECO:0000313" key="5">
    <source>
        <dbReference type="Proteomes" id="UP000233837"/>
    </source>
</evidence>
<comment type="subcellular location">
    <subcellularLocation>
        <location evidence="1">Cytoplasm</location>
    </subcellularLocation>
</comment>
<evidence type="ECO:0000313" key="4">
    <source>
        <dbReference type="EMBL" id="PKU78074.1"/>
    </source>
</evidence>
<dbReference type="InterPro" id="IPR039865">
    <property type="entry name" value="PPP2R3C"/>
</dbReference>
<evidence type="ECO:0000259" key="3">
    <source>
        <dbReference type="PROSITE" id="PS50222"/>
    </source>
</evidence>
<protein>
    <submittedName>
        <fullName evidence="4">Putative serine/threonine-protein phosphatase 2A regulatory subunit B'' subunit TON2</fullName>
    </submittedName>
</protein>
<dbReference type="PANTHER" id="PTHR12085">
    <property type="entry name" value="SERINE/THREONINE-PROTEIN PHOSPHATASE 2A REGULATORY SUBUNIT B'' SUBUNIT GAMMA"/>
    <property type="match status" value="1"/>
</dbReference>
<dbReference type="STRING" id="906689.A0A2I0WQY4"/>